<proteinExistence type="predicted"/>
<dbReference type="EMBL" id="JAIKTU010000025">
    <property type="protein sequence ID" value="MBY0757420.1"/>
    <property type="molecule type" value="Genomic_DNA"/>
</dbReference>
<protein>
    <submittedName>
        <fullName evidence="1">Uncharacterized protein</fullName>
    </submittedName>
</protein>
<evidence type="ECO:0000313" key="2">
    <source>
        <dbReference type="Proteomes" id="UP001299068"/>
    </source>
</evidence>
<organism evidence="1 2">
    <name type="scientific">Clostridium sardiniense</name>
    <name type="common">Clostridium absonum</name>
    <dbReference type="NCBI Taxonomy" id="29369"/>
    <lineage>
        <taxon>Bacteria</taxon>
        <taxon>Bacillati</taxon>
        <taxon>Bacillota</taxon>
        <taxon>Clostridia</taxon>
        <taxon>Eubacteriales</taxon>
        <taxon>Clostridiaceae</taxon>
        <taxon>Clostridium</taxon>
    </lineage>
</organism>
<evidence type="ECO:0000313" key="1">
    <source>
        <dbReference type="EMBL" id="MBY0757420.1"/>
    </source>
</evidence>
<gene>
    <name evidence="1" type="ORF">K5V21_18505</name>
</gene>
<comment type="caution">
    <text evidence="1">The sequence shown here is derived from an EMBL/GenBank/DDBJ whole genome shotgun (WGS) entry which is preliminary data.</text>
</comment>
<dbReference type="RefSeq" id="WP_221862551.1">
    <property type="nucleotide sequence ID" value="NZ_JAIKTU010000025.1"/>
</dbReference>
<dbReference type="Proteomes" id="UP001299068">
    <property type="component" value="Unassembled WGS sequence"/>
</dbReference>
<sequence>MRYIGPFFRMNSLSQDEVCGQLFHLSKEAVKILTLNSKCGCTFSSRNSKKNTSTKDISILSKFSPVLCLYKKSSPTFMHNKTSHGFDSSSFKREVNPSTNALMTMSLLELSDYYSHFNKKASKDSLKDAYRYLAHEQLDFYYENLRNSEGIFITKKSLFESESKDGNLIEKDRKFIFSDQAFMMNAYYLYSIYAKDEETKEEYKEFSSQILQMFLDYKEALYNLSFDEGLKTLLAFNIYYEYSNDNEIVSLITDLSEFLINKFDEKDYYIESLDLCALFAINLMYSYEHTGLITFKEKYTEIMEKLLSLYDEDNNIIQKLTDKKEIKYTSFDLCFYLISVIMFANKSDLLREYTPMISKIYKKYFLNSNLITSWPDAPDLDNVERYKGFSMLSKDMLDETFFRMPSLPTLTSTGLSPIFLKNITYSRKKDLFTTSSSKSFDSYKNMFIFFMFIHVFKDNFFEKLELKEPNFEFRNSSSDATTNTNVDIITDTVDDSMANTNDDITINKNDKSQTSVETSVNKREVKDETTIDGTSENTDVISKTYDN</sequence>
<accession>A0ABS7L2Y9</accession>
<dbReference type="InterPro" id="IPR008928">
    <property type="entry name" value="6-hairpin_glycosidase_sf"/>
</dbReference>
<keyword evidence="2" id="KW-1185">Reference proteome</keyword>
<name>A0ABS7L2Y9_CLOSR</name>
<dbReference type="SUPFAM" id="SSF48208">
    <property type="entry name" value="Six-hairpin glycosidases"/>
    <property type="match status" value="1"/>
</dbReference>
<reference evidence="1 2" key="1">
    <citation type="journal article" date="2021" name="Cell Host Microbe">
        <title>in vivo commensal control of Clostridioides difficile virulence.</title>
        <authorList>
            <person name="Girinathan B.P."/>
            <person name="Dibenedetto N."/>
            <person name="Worley J.N."/>
            <person name="Peltier J."/>
            <person name="Arrieta-Ortiz M.L."/>
            <person name="Rupa Christinal Immanuel S."/>
            <person name="Lavin R."/>
            <person name="Delaney M.L."/>
            <person name="Cummins C."/>
            <person name="Hoffmann M."/>
            <person name="Luo Y."/>
            <person name="Gonzalez-Escalona N."/>
            <person name="Allard M."/>
            <person name="Onderdonk A.B."/>
            <person name="Gerber G.K."/>
            <person name="Sonenshein A.L."/>
            <person name="Baliga N."/>
            <person name="Dupuy B."/>
            <person name="Bry L."/>
        </authorList>
    </citation>
    <scope>NUCLEOTIDE SEQUENCE [LARGE SCALE GENOMIC DNA]</scope>
    <source>
        <strain evidence="1 2">DSM 599</strain>
    </source>
</reference>